<dbReference type="AlphaFoldDB" id="A0A543ILC2"/>
<gene>
    <name evidence="1" type="ORF">FHX41_5104</name>
</gene>
<evidence type="ECO:0000313" key="1">
    <source>
        <dbReference type="EMBL" id="TQM71339.1"/>
    </source>
</evidence>
<organism evidence="1 2">
    <name type="scientific">Actinomadura hallensis</name>
    <dbReference type="NCBI Taxonomy" id="337895"/>
    <lineage>
        <taxon>Bacteria</taxon>
        <taxon>Bacillati</taxon>
        <taxon>Actinomycetota</taxon>
        <taxon>Actinomycetes</taxon>
        <taxon>Streptosporangiales</taxon>
        <taxon>Thermomonosporaceae</taxon>
        <taxon>Actinomadura</taxon>
    </lineage>
</organism>
<dbReference type="Proteomes" id="UP000316706">
    <property type="component" value="Unassembled WGS sequence"/>
</dbReference>
<keyword evidence="2" id="KW-1185">Reference proteome</keyword>
<proteinExistence type="predicted"/>
<evidence type="ECO:0000313" key="2">
    <source>
        <dbReference type="Proteomes" id="UP000316706"/>
    </source>
</evidence>
<accession>A0A543ILC2</accession>
<protein>
    <submittedName>
        <fullName evidence="1">Uncharacterized protein</fullName>
    </submittedName>
</protein>
<dbReference type="EMBL" id="VFPO01000001">
    <property type="protein sequence ID" value="TQM71339.1"/>
    <property type="molecule type" value="Genomic_DNA"/>
</dbReference>
<name>A0A543ILC2_9ACTN</name>
<reference evidence="1 2" key="1">
    <citation type="submission" date="2019-06" db="EMBL/GenBank/DDBJ databases">
        <title>Sequencing the genomes of 1000 actinobacteria strains.</title>
        <authorList>
            <person name="Klenk H.-P."/>
        </authorList>
    </citation>
    <scope>NUCLEOTIDE SEQUENCE [LARGE SCALE GENOMIC DNA]</scope>
    <source>
        <strain evidence="1 2">DSM 45043</strain>
    </source>
</reference>
<sequence length="45" mass="4816">MAAPRVRRTPFASSVAPEALFQSAAPSDRRTLMARALSRGDTGEL</sequence>
<comment type="caution">
    <text evidence="1">The sequence shown here is derived from an EMBL/GenBank/DDBJ whole genome shotgun (WGS) entry which is preliminary data.</text>
</comment>